<proteinExistence type="inferred from homology"/>
<keyword evidence="4" id="KW-1185">Reference proteome</keyword>
<dbReference type="InterPro" id="IPR015867">
    <property type="entry name" value="N-reg_PII/ATP_PRibTrfase_C"/>
</dbReference>
<dbReference type="EMBL" id="LIAE01006455">
    <property type="protein sequence ID" value="PAV89377.1"/>
    <property type="molecule type" value="Genomic_DNA"/>
</dbReference>
<comment type="similarity">
    <text evidence="1">Belongs to the CutA family.</text>
</comment>
<dbReference type="PANTHER" id="PTHR23419:SF8">
    <property type="entry name" value="FI09726P"/>
    <property type="match status" value="1"/>
</dbReference>
<organism evidence="3 4">
    <name type="scientific">Diploscapter pachys</name>
    <dbReference type="NCBI Taxonomy" id="2018661"/>
    <lineage>
        <taxon>Eukaryota</taxon>
        <taxon>Metazoa</taxon>
        <taxon>Ecdysozoa</taxon>
        <taxon>Nematoda</taxon>
        <taxon>Chromadorea</taxon>
        <taxon>Rhabditida</taxon>
        <taxon>Rhabditina</taxon>
        <taxon>Rhabditomorpha</taxon>
        <taxon>Rhabditoidea</taxon>
        <taxon>Rhabditidae</taxon>
        <taxon>Diploscapter</taxon>
    </lineage>
</organism>
<feature type="chain" id="PRO_5012290880" evidence="2">
    <location>
        <begin position="25"/>
        <end position="144"/>
    </location>
</feature>
<dbReference type="GO" id="GO:0005507">
    <property type="term" value="F:copper ion binding"/>
    <property type="evidence" value="ECO:0007669"/>
    <property type="project" value="TreeGrafter"/>
</dbReference>
<name>A0A2A2LTT0_9BILA</name>
<dbReference type="Pfam" id="PF03091">
    <property type="entry name" value="CutA1"/>
    <property type="match status" value="1"/>
</dbReference>
<feature type="signal peptide" evidence="2">
    <location>
        <begin position="1"/>
        <end position="24"/>
    </location>
</feature>
<evidence type="ECO:0000256" key="1">
    <source>
        <dbReference type="ARBA" id="ARBA00010169"/>
    </source>
</evidence>
<protein>
    <submittedName>
        <fullName evidence="3">Uncharacterized protein</fullName>
    </submittedName>
</protein>
<dbReference type="AlphaFoldDB" id="A0A2A2LTT0"/>
<evidence type="ECO:0000313" key="4">
    <source>
        <dbReference type="Proteomes" id="UP000218231"/>
    </source>
</evidence>
<dbReference type="STRING" id="2018661.A0A2A2LTT0"/>
<dbReference type="Proteomes" id="UP000218231">
    <property type="component" value="Unassembled WGS sequence"/>
</dbReference>
<dbReference type="Gene3D" id="3.30.70.120">
    <property type="match status" value="1"/>
</dbReference>
<dbReference type="InterPro" id="IPR004323">
    <property type="entry name" value="Ion_tolerance_CutA"/>
</dbReference>
<evidence type="ECO:0000256" key="2">
    <source>
        <dbReference type="SAM" id="SignalP"/>
    </source>
</evidence>
<dbReference type="OrthoDB" id="10068368at2759"/>
<keyword evidence="2" id="KW-0732">Signal</keyword>
<sequence>MRTCWCALLVSSVLIALFYSQMSGARLASTALRIVYVTVPNHDVGLSIARSVVENKLAACVNIVPGIKSVYIWEGKVNEDSEELLIMKTNEKQLEPLRKEVVRLHPYEVPEFVSLPIDHASEPYGQWVLKNSLPDPAEAEENSS</sequence>
<comment type="caution">
    <text evidence="3">The sequence shown here is derived from an EMBL/GenBank/DDBJ whole genome shotgun (WGS) entry which is preliminary data.</text>
</comment>
<reference evidence="3 4" key="1">
    <citation type="journal article" date="2017" name="Curr. Biol.">
        <title>Genome architecture and evolution of a unichromosomal asexual nematode.</title>
        <authorList>
            <person name="Fradin H."/>
            <person name="Zegar C."/>
            <person name="Gutwein M."/>
            <person name="Lucas J."/>
            <person name="Kovtun M."/>
            <person name="Corcoran D."/>
            <person name="Baugh L.R."/>
            <person name="Kiontke K."/>
            <person name="Gunsalus K."/>
            <person name="Fitch D.H."/>
            <person name="Piano F."/>
        </authorList>
    </citation>
    <scope>NUCLEOTIDE SEQUENCE [LARGE SCALE GENOMIC DNA]</scope>
    <source>
        <strain evidence="3">PF1309</strain>
    </source>
</reference>
<dbReference type="PANTHER" id="PTHR23419">
    <property type="entry name" value="DIVALENT CATION TOLERANCE CUTA-RELATED"/>
    <property type="match status" value="1"/>
</dbReference>
<gene>
    <name evidence="3" type="ORF">WR25_11923</name>
</gene>
<dbReference type="SUPFAM" id="SSF54913">
    <property type="entry name" value="GlnB-like"/>
    <property type="match status" value="1"/>
</dbReference>
<dbReference type="GO" id="GO:0010038">
    <property type="term" value="P:response to metal ion"/>
    <property type="evidence" value="ECO:0007669"/>
    <property type="project" value="InterPro"/>
</dbReference>
<accession>A0A2A2LTT0</accession>
<dbReference type="InterPro" id="IPR011322">
    <property type="entry name" value="N-reg_PII-like_a/b"/>
</dbReference>
<evidence type="ECO:0000313" key="3">
    <source>
        <dbReference type="EMBL" id="PAV89377.1"/>
    </source>
</evidence>